<feature type="chain" id="PRO_5025516123" evidence="1">
    <location>
        <begin position="19"/>
        <end position="150"/>
    </location>
</feature>
<proteinExistence type="predicted"/>
<keyword evidence="1" id="KW-0732">Signal</keyword>
<protein>
    <submittedName>
        <fullName evidence="2">Uncharacterized protein</fullName>
    </submittedName>
</protein>
<dbReference type="EMBL" id="MU005970">
    <property type="protein sequence ID" value="KAF2861779.1"/>
    <property type="molecule type" value="Genomic_DNA"/>
</dbReference>
<sequence length="150" mass="15755">MRIMNLLPIFLLATLTSGGETTTQACVPSSSGAPYPLYIHCPSSSNTNSDEDYLESVIGTALPRTLYDLLETNLPSAFAAIKQELYAPTATGEPSWFTHMPTRAQTLLDPGVVAYEKTHNFALPTGGTGRRSRAAALGVGVAVGVGVLGV</sequence>
<keyword evidence="3" id="KW-1185">Reference proteome</keyword>
<accession>A0A6A7C410</accession>
<reference evidence="2" key="1">
    <citation type="journal article" date="2020" name="Stud. Mycol.">
        <title>101 Dothideomycetes genomes: a test case for predicting lifestyles and emergence of pathogens.</title>
        <authorList>
            <person name="Haridas S."/>
            <person name="Albert R."/>
            <person name="Binder M."/>
            <person name="Bloem J."/>
            <person name="Labutti K."/>
            <person name="Salamov A."/>
            <person name="Andreopoulos B."/>
            <person name="Baker S."/>
            <person name="Barry K."/>
            <person name="Bills G."/>
            <person name="Bluhm B."/>
            <person name="Cannon C."/>
            <person name="Castanera R."/>
            <person name="Culley D."/>
            <person name="Daum C."/>
            <person name="Ezra D."/>
            <person name="Gonzalez J."/>
            <person name="Henrissat B."/>
            <person name="Kuo A."/>
            <person name="Liang C."/>
            <person name="Lipzen A."/>
            <person name="Lutzoni F."/>
            <person name="Magnuson J."/>
            <person name="Mondo S."/>
            <person name="Nolan M."/>
            <person name="Ohm R."/>
            <person name="Pangilinan J."/>
            <person name="Park H.-J."/>
            <person name="Ramirez L."/>
            <person name="Alfaro M."/>
            <person name="Sun H."/>
            <person name="Tritt A."/>
            <person name="Yoshinaga Y."/>
            <person name="Zwiers L.-H."/>
            <person name="Turgeon B."/>
            <person name="Goodwin S."/>
            <person name="Spatafora J."/>
            <person name="Crous P."/>
            <person name="Grigoriev I."/>
        </authorList>
    </citation>
    <scope>NUCLEOTIDE SEQUENCE</scope>
    <source>
        <strain evidence="2">CBS 480.64</strain>
    </source>
</reference>
<organism evidence="2 3">
    <name type="scientific">Piedraia hortae CBS 480.64</name>
    <dbReference type="NCBI Taxonomy" id="1314780"/>
    <lineage>
        <taxon>Eukaryota</taxon>
        <taxon>Fungi</taxon>
        <taxon>Dikarya</taxon>
        <taxon>Ascomycota</taxon>
        <taxon>Pezizomycotina</taxon>
        <taxon>Dothideomycetes</taxon>
        <taxon>Dothideomycetidae</taxon>
        <taxon>Capnodiales</taxon>
        <taxon>Piedraiaceae</taxon>
        <taxon>Piedraia</taxon>
    </lineage>
</organism>
<feature type="signal peptide" evidence="1">
    <location>
        <begin position="1"/>
        <end position="18"/>
    </location>
</feature>
<name>A0A6A7C410_9PEZI</name>
<gene>
    <name evidence="2" type="ORF">K470DRAFT_294018</name>
</gene>
<dbReference type="AlphaFoldDB" id="A0A6A7C410"/>
<evidence type="ECO:0000256" key="1">
    <source>
        <dbReference type="SAM" id="SignalP"/>
    </source>
</evidence>
<evidence type="ECO:0000313" key="2">
    <source>
        <dbReference type="EMBL" id="KAF2861779.1"/>
    </source>
</evidence>
<evidence type="ECO:0000313" key="3">
    <source>
        <dbReference type="Proteomes" id="UP000799421"/>
    </source>
</evidence>
<dbReference type="Proteomes" id="UP000799421">
    <property type="component" value="Unassembled WGS sequence"/>
</dbReference>